<reference evidence="1" key="1">
    <citation type="submission" date="2021-05" db="EMBL/GenBank/DDBJ databases">
        <authorList>
            <person name="Scholz U."/>
            <person name="Mascher M."/>
            <person name="Fiebig A."/>
        </authorList>
    </citation>
    <scope>NUCLEOTIDE SEQUENCE [LARGE SCALE GENOMIC DNA]</scope>
</reference>
<protein>
    <submittedName>
        <fullName evidence="1">Uncharacterized protein</fullName>
    </submittedName>
</protein>
<evidence type="ECO:0000313" key="2">
    <source>
        <dbReference type="Proteomes" id="UP001732700"/>
    </source>
</evidence>
<proteinExistence type="predicted"/>
<evidence type="ECO:0000313" key="1">
    <source>
        <dbReference type="EnsemblPlants" id="AVESA.00010b.r2.4CG1293990.1.CDS.1"/>
    </source>
</evidence>
<dbReference type="Proteomes" id="UP001732700">
    <property type="component" value="Chromosome 4C"/>
</dbReference>
<dbReference type="EnsemblPlants" id="AVESA.00010b.r2.4CG1293990.1">
    <property type="protein sequence ID" value="AVESA.00010b.r2.4CG1293990.1.CDS.1"/>
    <property type="gene ID" value="AVESA.00010b.r2.4CG1293990"/>
</dbReference>
<organism evidence="1 2">
    <name type="scientific">Avena sativa</name>
    <name type="common">Oat</name>
    <dbReference type="NCBI Taxonomy" id="4498"/>
    <lineage>
        <taxon>Eukaryota</taxon>
        <taxon>Viridiplantae</taxon>
        <taxon>Streptophyta</taxon>
        <taxon>Embryophyta</taxon>
        <taxon>Tracheophyta</taxon>
        <taxon>Spermatophyta</taxon>
        <taxon>Magnoliopsida</taxon>
        <taxon>Liliopsida</taxon>
        <taxon>Poales</taxon>
        <taxon>Poaceae</taxon>
        <taxon>BOP clade</taxon>
        <taxon>Pooideae</taxon>
        <taxon>Poodae</taxon>
        <taxon>Poeae</taxon>
        <taxon>Poeae Chloroplast Group 1 (Aveneae type)</taxon>
        <taxon>Aveninae</taxon>
        <taxon>Avena</taxon>
    </lineage>
</organism>
<sequence>MAMPRTSATLLLALAALVALSVACNNVPSMSIYEACDKACSKVWQPKVWLCQTTLMAAKVAPTAEVTVYTVAAANAAIKSYKSSMAIIDRLLENPWLPPGEKTAYDVCKDRYGKALEYMTGVTNQMSICAFAYPRMELFECTYFVGNCGDYLKDYKSSPLFDANAADQNNTFVAYYLGGLIVGK</sequence>
<name>A0ACD5WVY1_AVESA</name>
<reference evidence="1" key="2">
    <citation type="submission" date="2025-09" db="UniProtKB">
        <authorList>
            <consortium name="EnsemblPlants"/>
        </authorList>
    </citation>
    <scope>IDENTIFICATION</scope>
</reference>
<accession>A0ACD5WVY1</accession>
<keyword evidence="2" id="KW-1185">Reference proteome</keyword>